<feature type="transmembrane region" description="Helical" evidence="1">
    <location>
        <begin position="12"/>
        <end position="33"/>
    </location>
</feature>
<reference evidence="3 4" key="1">
    <citation type="journal article" date="2016" name="Nat. Commun.">
        <title>Thousands of microbial genomes shed light on interconnected biogeochemical processes in an aquifer system.</title>
        <authorList>
            <person name="Anantharaman K."/>
            <person name="Brown C.T."/>
            <person name="Hug L.A."/>
            <person name="Sharon I."/>
            <person name="Castelle C.J."/>
            <person name="Probst A.J."/>
            <person name="Thomas B.C."/>
            <person name="Singh A."/>
            <person name="Wilkins M.J."/>
            <person name="Karaoz U."/>
            <person name="Brodie E.L."/>
            <person name="Williams K.H."/>
            <person name="Hubbard S.S."/>
            <person name="Banfield J.F."/>
        </authorList>
    </citation>
    <scope>NUCLEOTIDE SEQUENCE [LARGE SCALE GENOMIC DNA]</scope>
</reference>
<organism evidence="3 4">
    <name type="scientific">Candidatus Zambryskibacteria bacterium RIFCSPLOWO2_12_FULL_39_16</name>
    <dbReference type="NCBI Taxonomy" id="1802775"/>
    <lineage>
        <taxon>Bacteria</taxon>
        <taxon>Candidatus Zambryskiibacteriota</taxon>
    </lineage>
</organism>
<sequence>MINFKKYTTMKYLKTFSVILFLIIVVSISVPSFRTGVLDSLSAIYGAILVNLTNQNRAAANIAELSVNPLLEKAAQMKADDMASKGYFAHNTPDGKTPWYWLGQAGYKYTYAGENLAVNFENSEDVENAWMNSPGHFLNIMNPKYTEIGIATSTGIYKGRQAVFVVQMFGSPLN</sequence>
<feature type="domain" description="SCP" evidence="2">
    <location>
        <begin position="50"/>
        <end position="169"/>
    </location>
</feature>
<keyword evidence="1" id="KW-0472">Membrane</keyword>
<evidence type="ECO:0000259" key="2">
    <source>
        <dbReference type="Pfam" id="PF00188"/>
    </source>
</evidence>
<evidence type="ECO:0000313" key="3">
    <source>
        <dbReference type="EMBL" id="OHB12333.1"/>
    </source>
</evidence>
<accession>A0A1G2USF3</accession>
<evidence type="ECO:0000313" key="4">
    <source>
        <dbReference type="Proteomes" id="UP000177276"/>
    </source>
</evidence>
<dbReference type="InterPro" id="IPR014044">
    <property type="entry name" value="CAP_dom"/>
</dbReference>
<dbReference type="InterPro" id="IPR035940">
    <property type="entry name" value="CAP_sf"/>
</dbReference>
<protein>
    <recommendedName>
        <fullName evidence="2">SCP domain-containing protein</fullName>
    </recommendedName>
</protein>
<name>A0A1G2USF3_9BACT</name>
<dbReference type="PANTHER" id="PTHR31157">
    <property type="entry name" value="SCP DOMAIN-CONTAINING PROTEIN"/>
    <property type="match status" value="1"/>
</dbReference>
<dbReference type="EMBL" id="MHWS01000011">
    <property type="protein sequence ID" value="OHB12333.1"/>
    <property type="molecule type" value="Genomic_DNA"/>
</dbReference>
<dbReference type="AlphaFoldDB" id="A0A1G2USF3"/>
<dbReference type="PANTHER" id="PTHR31157:SF1">
    <property type="entry name" value="SCP DOMAIN-CONTAINING PROTEIN"/>
    <property type="match status" value="1"/>
</dbReference>
<dbReference type="CDD" id="cd05379">
    <property type="entry name" value="CAP_bacterial"/>
    <property type="match status" value="1"/>
</dbReference>
<keyword evidence="1" id="KW-1133">Transmembrane helix</keyword>
<comment type="caution">
    <text evidence="3">The sequence shown here is derived from an EMBL/GenBank/DDBJ whole genome shotgun (WGS) entry which is preliminary data.</text>
</comment>
<evidence type="ECO:0000256" key="1">
    <source>
        <dbReference type="SAM" id="Phobius"/>
    </source>
</evidence>
<keyword evidence="1" id="KW-0812">Transmembrane</keyword>
<dbReference type="Pfam" id="PF00188">
    <property type="entry name" value="CAP"/>
    <property type="match status" value="1"/>
</dbReference>
<proteinExistence type="predicted"/>
<dbReference type="Gene3D" id="3.40.33.10">
    <property type="entry name" value="CAP"/>
    <property type="match status" value="1"/>
</dbReference>
<dbReference type="SUPFAM" id="SSF55797">
    <property type="entry name" value="PR-1-like"/>
    <property type="match status" value="1"/>
</dbReference>
<gene>
    <name evidence="3" type="ORF">A3G46_02005</name>
</gene>
<dbReference type="Proteomes" id="UP000177276">
    <property type="component" value="Unassembled WGS sequence"/>
</dbReference>